<dbReference type="Pfam" id="PF05168">
    <property type="entry name" value="HEPN"/>
    <property type="match status" value="1"/>
</dbReference>
<evidence type="ECO:0000313" key="2">
    <source>
        <dbReference type="EMBL" id="MBB5065256.1"/>
    </source>
</evidence>
<evidence type="ECO:0000313" key="3">
    <source>
        <dbReference type="Proteomes" id="UP000584867"/>
    </source>
</evidence>
<proteinExistence type="predicted"/>
<dbReference type="Gene3D" id="1.20.120.330">
    <property type="entry name" value="Nucleotidyltransferases domain 2"/>
    <property type="match status" value="1"/>
</dbReference>
<dbReference type="AlphaFoldDB" id="A0A7W7ZSF5"/>
<name>A0A7W7ZSF5_9BACT</name>
<organism evidence="2 3">
    <name type="scientific">Granulicella mallensis</name>
    <dbReference type="NCBI Taxonomy" id="940614"/>
    <lineage>
        <taxon>Bacteria</taxon>
        <taxon>Pseudomonadati</taxon>
        <taxon>Acidobacteriota</taxon>
        <taxon>Terriglobia</taxon>
        <taxon>Terriglobales</taxon>
        <taxon>Acidobacteriaceae</taxon>
        <taxon>Granulicella</taxon>
    </lineage>
</organism>
<reference evidence="2 3" key="1">
    <citation type="submission" date="2020-08" db="EMBL/GenBank/DDBJ databases">
        <title>Genomic Encyclopedia of Type Strains, Phase IV (KMG-V): Genome sequencing to study the core and pangenomes of soil and plant-associated prokaryotes.</title>
        <authorList>
            <person name="Whitman W."/>
        </authorList>
    </citation>
    <scope>NUCLEOTIDE SEQUENCE [LARGE SCALE GENOMIC DNA]</scope>
    <source>
        <strain evidence="2 3">X5P3</strain>
    </source>
</reference>
<comment type="caution">
    <text evidence="2">The sequence shown here is derived from an EMBL/GenBank/DDBJ whole genome shotgun (WGS) entry which is preliminary data.</text>
</comment>
<dbReference type="SUPFAM" id="SSF81593">
    <property type="entry name" value="Nucleotidyltransferase substrate binding subunit/domain"/>
    <property type="match status" value="1"/>
</dbReference>
<feature type="domain" description="HEPN" evidence="1">
    <location>
        <begin position="32"/>
        <end position="118"/>
    </location>
</feature>
<dbReference type="Proteomes" id="UP000584867">
    <property type="component" value="Unassembled WGS sequence"/>
</dbReference>
<gene>
    <name evidence="2" type="ORF">HDF15_003619</name>
</gene>
<evidence type="ECO:0000259" key="1">
    <source>
        <dbReference type="Pfam" id="PF05168"/>
    </source>
</evidence>
<dbReference type="EMBL" id="JACHIO010000015">
    <property type="protein sequence ID" value="MBB5065256.1"/>
    <property type="molecule type" value="Genomic_DNA"/>
</dbReference>
<dbReference type="RefSeq" id="WP_260331156.1">
    <property type="nucleotide sequence ID" value="NZ_JACHIO010000015.1"/>
</dbReference>
<accession>A0A7W7ZSF5</accession>
<dbReference type="InterPro" id="IPR007842">
    <property type="entry name" value="HEPN_dom"/>
</dbReference>
<sequence>MPIDPQAELLLLKSAEDRECLNYPLPSTSFGYHASQAVEKLMKALISARGEVYPFTHELEKLQSQLKNAGEILPALTCEFDDLQPYAVLIRYDAAKELTSAERGRFIETVDVLRKWIEARIAVLST</sequence>
<protein>
    <submittedName>
        <fullName evidence="2">HEPN domain-containing protein</fullName>
    </submittedName>
</protein>